<gene>
    <name evidence="3" type="ORF">EUZ87_12490</name>
    <name evidence="1" type="ORF">LP667_12895</name>
    <name evidence="2" type="ORF">LPPLD21_01447</name>
</gene>
<protein>
    <submittedName>
        <fullName evidence="3">Uncharacterized protein</fullName>
    </submittedName>
</protein>
<evidence type="ECO:0000313" key="5">
    <source>
        <dbReference type="Proteomes" id="UP000277896"/>
    </source>
</evidence>
<name>A0A098R9S0_9LACO</name>
<dbReference type="Proteomes" id="UP000236162">
    <property type="component" value="Unassembled WGS sequence"/>
</dbReference>
<evidence type="ECO:0000313" key="3">
    <source>
        <dbReference type="EMBL" id="TBX39339.1"/>
    </source>
</evidence>
<proteinExistence type="predicted"/>
<dbReference type="Proteomes" id="UP000277896">
    <property type="component" value="Chromosome"/>
</dbReference>
<dbReference type="EMBL" id="BDOR01000006">
    <property type="protein sequence ID" value="GBF01915.1"/>
    <property type="molecule type" value="Genomic_DNA"/>
</dbReference>
<dbReference type="AlphaFoldDB" id="A0A098R9S0"/>
<dbReference type="Proteomes" id="UP000292648">
    <property type="component" value="Unassembled WGS sequence"/>
</dbReference>
<dbReference type="InterPro" id="IPR056216">
    <property type="entry name" value="P8-like"/>
</dbReference>
<dbReference type="KEGG" id="lpx:ASU28_12135"/>
<dbReference type="EMBL" id="SEHH01000098">
    <property type="protein sequence ID" value="TBX39339.1"/>
    <property type="molecule type" value="Genomic_DNA"/>
</dbReference>
<dbReference type="Pfam" id="PF24305">
    <property type="entry name" value="P8"/>
    <property type="match status" value="1"/>
</dbReference>
<dbReference type="EMBL" id="CP032744">
    <property type="protein sequence ID" value="AYJ39633.1"/>
    <property type="molecule type" value="Genomic_DNA"/>
</dbReference>
<reference evidence="2 4" key="1">
    <citation type="submission" date="2017-04" db="EMBL/GenBank/DDBJ databases">
        <title>In vitro and in silico characterization of Lactobacillus paraplantarum D2-1, a starter culture for soymilk fermentation.</title>
        <authorList>
            <person name="Endo A."/>
            <person name="Sasaki F."/>
            <person name="Maeno S."/>
            <person name="Kanesaki Y."/>
            <person name="Kubota E."/>
            <person name="Torres G.A."/>
            <person name="Tomita S."/>
            <person name="Nakagawa J."/>
        </authorList>
    </citation>
    <scope>NUCLEOTIDE SEQUENCE [LARGE SCALE GENOMIC DNA]</scope>
    <source>
        <strain evidence="2 4">D2-1</strain>
    </source>
</reference>
<reference evidence="3 6" key="3">
    <citation type="submission" date="2019-01" db="EMBL/GenBank/DDBJ databases">
        <title>Draft genome sequence of Lactobacillus paraplantarum OSY-TC318, a Producer of the novel lantibiotic Paraplantaracin TC318.</title>
        <authorList>
            <person name="Hussein W.E."/>
            <person name="Huang E."/>
            <person name="Yousef A.E."/>
        </authorList>
    </citation>
    <scope>NUCLEOTIDE SEQUENCE [LARGE SCALE GENOMIC DNA]</scope>
    <source>
        <strain evidence="3 6">OSY-TC318</strain>
    </source>
</reference>
<evidence type="ECO:0000313" key="6">
    <source>
        <dbReference type="Proteomes" id="UP000292648"/>
    </source>
</evidence>
<reference evidence="1 5" key="2">
    <citation type="submission" date="2018-10" db="EMBL/GenBank/DDBJ databases">
        <title>Genome seuquencing of Lactobacillus species.</title>
        <authorList>
            <person name="Baek C."/>
            <person name="Yi H."/>
        </authorList>
    </citation>
    <scope>NUCLEOTIDE SEQUENCE [LARGE SCALE GENOMIC DNA]</scope>
    <source>
        <strain evidence="1 5">DSM 10667</strain>
    </source>
</reference>
<accession>A0A098R9S0</accession>
<keyword evidence="4" id="KW-1185">Reference proteome</keyword>
<dbReference type="eggNOG" id="ENOG5030AFD">
    <property type="taxonomic scope" value="Bacteria"/>
</dbReference>
<sequence length="72" mass="8197">MAAAVEMNSMLDEKMTDVFDWSDSKLPVRDAIWNHFMDADSHDTDKTADEVAPYMSMDEAKLKSEVEKLLKA</sequence>
<dbReference type="HOGENOM" id="CLU_183692_0_0_9"/>
<evidence type="ECO:0000313" key="4">
    <source>
        <dbReference type="Proteomes" id="UP000236162"/>
    </source>
</evidence>
<dbReference type="RefSeq" id="WP_003642248.1">
    <property type="nucleotide sequence ID" value="NZ_AVAI01000006.1"/>
</dbReference>
<evidence type="ECO:0000313" key="1">
    <source>
        <dbReference type="EMBL" id="AYJ39633.1"/>
    </source>
</evidence>
<organism evidence="3 6">
    <name type="scientific">Lactiplantibacillus paraplantarum</name>
    <dbReference type="NCBI Taxonomy" id="60520"/>
    <lineage>
        <taxon>Bacteria</taxon>
        <taxon>Bacillati</taxon>
        <taxon>Bacillota</taxon>
        <taxon>Bacilli</taxon>
        <taxon>Lactobacillales</taxon>
        <taxon>Lactobacillaceae</taxon>
        <taxon>Lactiplantibacillus</taxon>
    </lineage>
</organism>
<dbReference type="GeneID" id="89670166"/>
<evidence type="ECO:0000313" key="2">
    <source>
        <dbReference type="EMBL" id="GBF01915.1"/>
    </source>
</evidence>